<dbReference type="AlphaFoldDB" id="A0A9N9AQ95"/>
<dbReference type="Proteomes" id="UP000789342">
    <property type="component" value="Unassembled WGS sequence"/>
</dbReference>
<name>A0A9N9AQ95_9GLOM</name>
<accession>A0A9N9AQ95</accession>
<keyword evidence="2" id="KW-1185">Reference proteome</keyword>
<gene>
    <name evidence="1" type="ORF">AMORRO_LOCUS5126</name>
</gene>
<dbReference type="EMBL" id="CAJVPV010002994">
    <property type="protein sequence ID" value="CAG8541028.1"/>
    <property type="molecule type" value="Genomic_DNA"/>
</dbReference>
<feature type="non-terminal residue" evidence="1">
    <location>
        <position position="1"/>
    </location>
</feature>
<organism evidence="1 2">
    <name type="scientific">Acaulospora morrowiae</name>
    <dbReference type="NCBI Taxonomy" id="94023"/>
    <lineage>
        <taxon>Eukaryota</taxon>
        <taxon>Fungi</taxon>
        <taxon>Fungi incertae sedis</taxon>
        <taxon>Mucoromycota</taxon>
        <taxon>Glomeromycotina</taxon>
        <taxon>Glomeromycetes</taxon>
        <taxon>Diversisporales</taxon>
        <taxon>Acaulosporaceae</taxon>
        <taxon>Acaulospora</taxon>
    </lineage>
</organism>
<sequence length="126" mass="14273">EVISPSQKWLDELTGSARKTGNSVVRALGCMTSATLDNKLSLAELFHYLFQEALLKNLSNLTYLLLPINLDKARMGMSHRPTQMDNLPNNKRSTIYWSFFGFNLTWYGVKGAMNATSRRTNANERV</sequence>
<protein>
    <submittedName>
        <fullName evidence="1">13073_t:CDS:1</fullName>
    </submittedName>
</protein>
<reference evidence="1" key="1">
    <citation type="submission" date="2021-06" db="EMBL/GenBank/DDBJ databases">
        <authorList>
            <person name="Kallberg Y."/>
            <person name="Tangrot J."/>
            <person name="Rosling A."/>
        </authorList>
    </citation>
    <scope>NUCLEOTIDE SEQUENCE</scope>
    <source>
        <strain evidence="1">CL551</strain>
    </source>
</reference>
<proteinExistence type="predicted"/>
<evidence type="ECO:0000313" key="2">
    <source>
        <dbReference type="Proteomes" id="UP000789342"/>
    </source>
</evidence>
<evidence type="ECO:0000313" key="1">
    <source>
        <dbReference type="EMBL" id="CAG8541028.1"/>
    </source>
</evidence>
<comment type="caution">
    <text evidence="1">The sequence shown here is derived from an EMBL/GenBank/DDBJ whole genome shotgun (WGS) entry which is preliminary data.</text>
</comment>